<evidence type="ECO:0000313" key="3">
    <source>
        <dbReference type="Proteomes" id="UP000321570"/>
    </source>
</evidence>
<dbReference type="AlphaFoldDB" id="A0A564Y430"/>
<sequence>MIQRKIIKEVCTLSLILRLLVIFESATREQGKVNYEIRNTSRLIFATHRLYM</sequence>
<proteinExistence type="predicted"/>
<gene>
    <name evidence="2" type="ORF">WMSIL1_LOCUS2762</name>
</gene>
<feature type="chain" id="PRO_5022122403" evidence="1">
    <location>
        <begin position="27"/>
        <end position="52"/>
    </location>
</feature>
<keyword evidence="3" id="KW-1185">Reference proteome</keyword>
<organism evidence="2 3">
    <name type="scientific">Hymenolepis diminuta</name>
    <name type="common">Rat tapeworm</name>
    <dbReference type="NCBI Taxonomy" id="6216"/>
    <lineage>
        <taxon>Eukaryota</taxon>
        <taxon>Metazoa</taxon>
        <taxon>Spiralia</taxon>
        <taxon>Lophotrochozoa</taxon>
        <taxon>Platyhelminthes</taxon>
        <taxon>Cestoda</taxon>
        <taxon>Eucestoda</taxon>
        <taxon>Cyclophyllidea</taxon>
        <taxon>Hymenolepididae</taxon>
        <taxon>Hymenolepis</taxon>
    </lineage>
</organism>
<reference evidence="2 3" key="1">
    <citation type="submission" date="2019-07" db="EMBL/GenBank/DDBJ databases">
        <authorList>
            <person name="Jastrzebski P J."/>
            <person name="Paukszto L."/>
            <person name="Jastrzebski P J."/>
        </authorList>
    </citation>
    <scope>NUCLEOTIDE SEQUENCE [LARGE SCALE GENOMIC DNA]</scope>
    <source>
        <strain evidence="2 3">WMS-il1</strain>
    </source>
</reference>
<feature type="signal peptide" evidence="1">
    <location>
        <begin position="1"/>
        <end position="26"/>
    </location>
</feature>
<dbReference type="EMBL" id="CABIJS010000077">
    <property type="protein sequence ID" value="VUZ41991.1"/>
    <property type="molecule type" value="Genomic_DNA"/>
</dbReference>
<protein>
    <submittedName>
        <fullName evidence="2">Uncharacterized protein</fullName>
    </submittedName>
</protein>
<evidence type="ECO:0000313" key="2">
    <source>
        <dbReference type="EMBL" id="VUZ41991.1"/>
    </source>
</evidence>
<evidence type="ECO:0000256" key="1">
    <source>
        <dbReference type="SAM" id="SignalP"/>
    </source>
</evidence>
<keyword evidence="1" id="KW-0732">Signal</keyword>
<dbReference type="Proteomes" id="UP000321570">
    <property type="component" value="Unassembled WGS sequence"/>
</dbReference>
<name>A0A564Y430_HYMDI</name>
<accession>A0A564Y430</accession>